<evidence type="ECO:0000313" key="6">
    <source>
        <dbReference type="Proteomes" id="UP000737171"/>
    </source>
</evidence>
<evidence type="ECO:0000256" key="3">
    <source>
        <dbReference type="SAM" id="MobiDB-lite"/>
    </source>
</evidence>
<dbReference type="EMBL" id="JABRWJ010000001">
    <property type="protein sequence ID" value="NRF65690.1"/>
    <property type="molecule type" value="Genomic_DNA"/>
</dbReference>
<comment type="similarity">
    <text evidence="2">Belongs to the band 7/mec-2 family.</text>
</comment>
<sequence>MTAHGTVRHDDAADDKRSLAAAPAAVRPRCRLTALHVEHQSTRDAVALDVAAVVCWHVHDVQQATVAFQRGRFDVASVALAALRTTVVTSMLASLLCERCTVDRSMRLTIRRKTARAGITVHSAEIREVNVPADVQARCDAALLAELWRCRSSRAGIAVAA</sequence>
<dbReference type="PRINTS" id="PR00721">
    <property type="entry name" value="STOMATIN"/>
</dbReference>
<evidence type="ECO:0000256" key="1">
    <source>
        <dbReference type="ARBA" id="ARBA00004167"/>
    </source>
</evidence>
<dbReference type="PANTHER" id="PTHR10264">
    <property type="entry name" value="BAND 7 PROTEIN-RELATED"/>
    <property type="match status" value="1"/>
</dbReference>
<reference evidence="5 6" key="1">
    <citation type="submission" date="2020-05" db="EMBL/GenBank/DDBJ databases">
        <title>Aquincola sp. isolate from soil.</title>
        <authorList>
            <person name="Han J."/>
            <person name="Kim D.-U."/>
        </authorList>
    </citation>
    <scope>NUCLEOTIDE SEQUENCE [LARGE SCALE GENOMIC DNA]</scope>
    <source>
        <strain evidence="5 6">S2</strain>
    </source>
</reference>
<dbReference type="SUPFAM" id="SSF117892">
    <property type="entry name" value="Band 7/SPFH domain"/>
    <property type="match status" value="1"/>
</dbReference>
<organism evidence="5 6">
    <name type="scientific">Pseudaquabacterium terrae</name>
    <dbReference type="NCBI Taxonomy" id="2732868"/>
    <lineage>
        <taxon>Bacteria</taxon>
        <taxon>Pseudomonadati</taxon>
        <taxon>Pseudomonadota</taxon>
        <taxon>Betaproteobacteria</taxon>
        <taxon>Burkholderiales</taxon>
        <taxon>Sphaerotilaceae</taxon>
        <taxon>Pseudaquabacterium</taxon>
    </lineage>
</organism>
<keyword evidence="6" id="KW-1185">Reference proteome</keyword>
<name>A0ABX2E9J8_9BURK</name>
<dbReference type="Proteomes" id="UP000737171">
    <property type="component" value="Unassembled WGS sequence"/>
</dbReference>
<dbReference type="InterPro" id="IPR043202">
    <property type="entry name" value="Band-7_stomatin-like"/>
</dbReference>
<dbReference type="Gene3D" id="3.30.479.30">
    <property type="entry name" value="Band 7 domain"/>
    <property type="match status" value="1"/>
</dbReference>
<dbReference type="RefSeq" id="WP_173119958.1">
    <property type="nucleotide sequence ID" value="NZ_JABRWJ010000001.1"/>
</dbReference>
<accession>A0ABX2E9J8</accession>
<evidence type="ECO:0000256" key="2">
    <source>
        <dbReference type="ARBA" id="ARBA00008164"/>
    </source>
</evidence>
<dbReference type="PANTHER" id="PTHR10264:SF19">
    <property type="entry name" value="AT06885P-RELATED"/>
    <property type="match status" value="1"/>
</dbReference>
<dbReference type="Pfam" id="PF01145">
    <property type="entry name" value="Band_7"/>
    <property type="match status" value="1"/>
</dbReference>
<comment type="subcellular location">
    <subcellularLocation>
        <location evidence="1">Membrane</location>
        <topology evidence="1">Single-pass membrane protein</topology>
    </subcellularLocation>
</comment>
<proteinExistence type="inferred from homology"/>
<dbReference type="InterPro" id="IPR001972">
    <property type="entry name" value="Stomatin_HflK_fam"/>
</dbReference>
<comment type="caution">
    <text evidence="5">The sequence shown here is derived from an EMBL/GenBank/DDBJ whole genome shotgun (WGS) entry which is preliminary data.</text>
</comment>
<gene>
    <name evidence="5" type="ORF">HLB44_01700</name>
</gene>
<evidence type="ECO:0000313" key="5">
    <source>
        <dbReference type="EMBL" id="NRF65690.1"/>
    </source>
</evidence>
<feature type="domain" description="Band 7" evidence="4">
    <location>
        <begin position="41"/>
        <end position="146"/>
    </location>
</feature>
<feature type="region of interest" description="Disordered" evidence="3">
    <location>
        <begin position="1"/>
        <end position="20"/>
    </location>
</feature>
<dbReference type="InterPro" id="IPR036013">
    <property type="entry name" value="Band_7/SPFH_dom_sf"/>
</dbReference>
<evidence type="ECO:0000259" key="4">
    <source>
        <dbReference type="Pfam" id="PF01145"/>
    </source>
</evidence>
<protein>
    <recommendedName>
        <fullName evidence="4">Band 7 domain-containing protein</fullName>
    </recommendedName>
</protein>
<feature type="compositionally biased region" description="Basic and acidic residues" evidence="3">
    <location>
        <begin position="7"/>
        <end position="18"/>
    </location>
</feature>
<dbReference type="InterPro" id="IPR001107">
    <property type="entry name" value="Band_7"/>
</dbReference>